<dbReference type="RefSeq" id="WP_211848023.1">
    <property type="nucleotide sequence ID" value="NZ_JAAEDL010000019.1"/>
</dbReference>
<protein>
    <submittedName>
        <fullName evidence="2">Uncharacterized protein</fullName>
    </submittedName>
</protein>
<proteinExistence type="predicted"/>
<reference evidence="2" key="2">
    <citation type="journal article" date="2021" name="Syst. Appl. Microbiol.">
        <title>Roseomonas hellenica sp. nov., isolated from roots of wild-growing Alkanna tinctoria.</title>
        <authorList>
            <person name="Rat A."/>
            <person name="Naranjo H.D."/>
            <person name="Lebbe L."/>
            <person name="Cnockaert M."/>
            <person name="Krigas N."/>
            <person name="Grigoriadou K."/>
            <person name="Maloupa E."/>
            <person name="Willems A."/>
        </authorList>
    </citation>
    <scope>NUCLEOTIDE SEQUENCE</scope>
    <source>
        <strain evidence="2">LMG 31228</strain>
    </source>
</reference>
<gene>
    <name evidence="2" type="ORF">GXW74_18525</name>
</gene>
<dbReference type="Proteomes" id="UP001138709">
    <property type="component" value="Unassembled WGS sequence"/>
</dbReference>
<name>A0A9X9XFK7_9PROT</name>
<sequence>MILRRTLIASPFLLATRPVRAETPAPEAREDEAAQRRPPRLPTPRPVRLRPGAEPVTLEASNSGWGSGGERPGLALRFTGAGAPAEEFRLPSWYGYARVIAVRQMRGRDVVLAAFEGNTGTGTYQEIQAVIGQDDEGTARILALETLHYRLIGPCEGGTWLSIRATPLADGGGLRLDHYWRRQAGNCPPRPGGPARSRAEWGTTLAWSGRGPMRVPAPLRAAPRHRRLVEDSRAKVARWLAQAPRTGVTPDDVEALGLMEVMEAL</sequence>
<dbReference type="EMBL" id="JAAEDL010000019">
    <property type="protein sequence ID" value="MBR0682493.1"/>
    <property type="molecule type" value="Genomic_DNA"/>
</dbReference>
<feature type="region of interest" description="Disordered" evidence="1">
    <location>
        <begin position="19"/>
        <end position="69"/>
    </location>
</feature>
<keyword evidence="3" id="KW-1185">Reference proteome</keyword>
<accession>A0A9X9XFK7</accession>
<comment type="caution">
    <text evidence="2">The sequence shown here is derived from an EMBL/GenBank/DDBJ whole genome shotgun (WGS) entry which is preliminary data.</text>
</comment>
<evidence type="ECO:0000313" key="2">
    <source>
        <dbReference type="EMBL" id="MBR0682493.1"/>
    </source>
</evidence>
<evidence type="ECO:0000256" key="1">
    <source>
        <dbReference type="SAM" id="MobiDB-lite"/>
    </source>
</evidence>
<reference evidence="2" key="1">
    <citation type="submission" date="2020-01" db="EMBL/GenBank/DDBJ databases">
        <authorList>
            <person name="Rat A."/>
        </authorList>
    </citation>
    <scope>NUCLEOTIDE SEQUENCE</scope>
    <source>
        <strain evidence="2">LMG 31228</strain>
    </source>
</reference>
<dbReference type="AlphaFoldDB" id="A0A9X9XFK7"/>
<organism evidence="2 3">
    <name type="scientific">Neoroseomonas eburnea</name>
    <dbReference type="NCBI Taxonomy" id="1346889"/>
    <lineage>
        <taxon>Bacteria</taxon>
        <taxon>Pseudomonadati</taxon>
        <taxon>Pseudomonadota</taxon>
        <taxon>Alphaproteobacteria</taxon>
        <taxon>Acetobacterales</taxon>
        <taxon>Acetobacteraceae</taxon>
        <taxon>Neoroseomonas</taxon>
    </lineage>
</organism>
<evidence type="ECO:0000313" key="3">
    <source>
        <dbReference type="Proteomes" id="UP001138709"/>
    </source>
</evidence>